<dbReference type="GO" id="GO:0106274">
    <property type="term" value="F:NAD+-protein-arginine ADP-ribosyltransferase activity"/>
    <property type="evidence" value="ECO:0007669"/>
    <property type="project" value="UniProtKB-EC"/>
</dbReference>
<dbReference type="PROSITE" id="PS51996">
    <property type="entry name" value="TR_MART"/>
    <property type="match status" value="1"/>
</dbReference>
<keyword evidence="2 7" id="KW-0328">Glycosyltransferase</keyword>
<keyword evidence="5" id="KW-0677">Repeat</keyword>
<evidence type="ECO:0000313" key="9">
    <source>
        <dbReference type="EMBL" id="CAF4521068.1"/>
    </source>
</evidence>
<dbReference type="InterPro" id="IPR052201">
    <property type="entry name" value="LRR-containing_regulator"/>
</dbReference>
<evidence type="ECO:0000256" key="3">
    <source>
        <dbReference type="ARBA" id="ARBA00022679"/>
    </source>
</evidence>
<dbReference type="Gene3D" id="3.80.10.10">
    <property type="entry name" value="Ribonuclease Inhibitor"/>
    <property type="match status" value="1"/>
</dbReference>
<dbReference type="Pfam" id="PF13516">
    <property type="entry name" value="LRR_6"/>
    <property type="match status" value="2"/>
</dbReference>
<dbReference type="InterPro" id="IPR000768">
    <property type="entry name" value="ART"/>
</dbReference>
<evidence type="ECO:0000313" key="10">
    <source>
        <dbReference type="Proteomes" id="UP000663838"/>
    </source>
</evidence>
<feature type="region of interest" description="Disordered" evidence="8">
    <location>
        <begin position="366"/>
        <end position="385"/>
    </location>
</feature>
<keyword evidence="3 7" id="KW-0808">Transferase</keyword>
<comment type="caution">
    <text evidence="9">The sequence shown here is derived from an EMBL/GenBank/DDBJ whole genome shotgun (WGS) entry which is preliminary data.</text>
</comment>
<reference evidence="9" key="1">
    <citation type="submission" date="2021-02" db="EMBL/GenBank/DDBJ databases">
        <authorList>
            <person name="Nowell W R."/>
        </authorList>
    </citation>
    <scope>NUCLEOTIDE SEQUENCE</scope>
</reference>
<dbReference type="Pfam" id="PF01129">
    <property type="entry name" value="ART"/>
    <property type="match status" value="1"/>
</dbReference>
<name>A0A820WQ58_9BILA</name>
<dbReference type="Gene3D" id="3.90.176.10">
    <property type="entry name" value="Toxin ADP-ribosyltransferase, Chain A, domain 1"/>
    <property type="match status" value="1"/>
</dbReference>
<dbReference type="AlphaFoldDB" id="A0A820WQ58"/>
<dbReference type="SUPFAM" id="SSF56399">
    <property type="entry name" value="ADP-ribosylation"/>
    <property type="match status" value="1"/>
</dbReference>
<evidence type="ECO:0000256" key="7">
    <source>
        <dbReference type="RuleBase" id="RU361228"/>
    </source>
</evidence>
<dbReference type="Proteomes" id="UP000663838">
    <property type="component" value="Unassembled WGS sequence"/>
</dbReference>
<dbReference type="GO" id="GO:0016779">
    <property type="term" value="F:nucleotidyltransferase activity"/>
    <property type="evidence" value="ECO:0007669"/>
    <property type="project" value="UniProtKB-KW"/>
</dbReference>
<proteinExistence type="inferred from homology"/>
<evidence type="ECO:0000256" key="2">
    <source>
        <dbReference type="ARBA" id="ARBA00022676"/>
    </source>
</evidence>
<dbReference type="InterPro" id="IPR001611">
    <property type="entry name" value="Leu-rich_rpt"/>
</dbReference>
<feature type="compositionally biased region" description="Low complexity" evidence="8">
    <location>
        <begin position="399"/>
        <end position="411"/>
    </location>
</feature>
<evidence type="ECO:0000256" key="1">
    <source>
        <dbReference type="ARBA" id="ARBA00009558"/>
    </source>
</evidence>
<dbReference type="InterPro" id="IPR032675">
    <property type="entry name" value="LRR_dom_sf"/>
</dbReference>
<evidence type="ECO:0000256" key="5">
    <source>
        <dbReference type="ARBA" id="ARBA00022737"/>
    </source>
</evidence>
<sequence length="451" mass="51288">MVELIHSVARSIRFVDDAAVAKETKLGSIEEIGKDDDHDETYLVSIEEAVEPLELLLPEIKSKTALAKQHAKMYHDSLSLDESSSLALYSMEWEPHAECLYVVLNATLRSENRANLTPWYLYLKLIITALSRLPSVHMTVYRVIQLDLSKSYPKGTTFTWWSFSSCTASVDVLQSSMSTIGARTLFAIECLSGKDIQHHSLYPNEQEILLNAGIRFQVTAHFQPSNDLHIIQLKQLEQPRDDGAVYVAQFLLINVTLADLDISLNKFDDMGLQKIFSALCENTNLKILKLRWNKFNVSGVNSLVQMLKVNYTLTVLDLRGCGYMQSYGYTTRSPWNDIFRIKEAFTERKVPDSICYAGKSVRPLPEASSQVTSQKYTRDHSASDDQLCERKTIRTSLFSRYTRSRSPSSSNDRSRSRTETDRRSSPRYSRSRTPPPKTPEQIPTSRACVMQ</sequence>
<dbReference type="EC" id="2.4.2.31" evidence="7"/>
<evidence type="ECO:0000256" key="8">
    <source>
        <dbReference type="SAM" id="MobiDB-lite"/>
    </source>
</evidence>
<organism evidence="9 10">
    <name type="scientific">Rotaria socialis</name>
    <dbReference type="NCBI Taxonomy" id="392032"/>
    <lineage>
        <taxon>Eukaryota</taxon>
        <taxon>Metazoa</taxon>
        <taxon>Spiralia</taxon>
        <taxon>Gnathifera</taxon>
        <taxon>Rotifera</taxon>
        <taxon>Eurotatoria</taxon>
        <taxon>Bdelloidea</taxon>
        <taxon>Philodinida</taxon>
        <taxon>Philodinidae</taxon>
        <taxon>Rotaria</taxon>
    </lineage>
</organism>
<evidence type="ECO:0000256" key="6">
    <source>
        <dbReference type="ARBA" id="ARBA00047597"/>
    </source>
</evidence>
<evidence type="ECO:0000256" key="4">
    <source>
        <dbReference type="ARBA" id="ARBA00022695"/>
    </source>
</evidence>
<dbReference type="PANTHER" id="PTHR24111">
    <property type="entry name" value="LEUCINE-RICH REPEAT-CONTAINING PROTEIN 34"/>
    <property type="match status" value="1"/>
</dbReference>
<comment type="similarity">
    <text evidence="1 7">Belongs to the Arg-specific ADP-ribosyltransferase family.</text>
</comment>
<gene>
    <name evidence="9" type="ORF">TOA249_LOCUS5013</name>
</gene>
<comment type="catalytic activity">
    <reaction evidence="6 7">
        <text>L-arginyl-[protein] + NAD(+) = N(omega)-(ADP-D-ribosyl)-L-arginyl-[protein] + nicotinamide + H(+)</text>
        <dbReference type="Rhea" id="RHEA:19149"/>
        <dbReference type="Rhea" id="RHEA-COMP:10532"/>
        <dbReference type="Rhea" id="RHEA-COMP:15087"/>
        <dbReference type="ChEBI" id="CHEBI:15378"/>
        <dbReference type="ChEBI" id="CHEBI:17154"/>
        <dbReference type="ChEBI" id="CHEBI:29965"/>
        <dbReference type="ChEBI" id="CHEBI:57540"/>
        <dbReference type="ChEBI" id="CHEBI:142554"/>
        <dbReference type="EC" id="2.4.2.31"/>
    </reaction>
</comment>
<protein>
    <recommendedName>
        <fullName evidence="7">NAD(P)(+)--arginine ADP-ribosyltransferase</fullName>
        <ecNumber evidence="7">2.4.2.31</ecNumber>
    </recommendedName>
    <alternativeName>
        <fullName evidence="7">Mono(ADP-ribosyl)transferase</fullName>
    </alternativeName>
</protein>
<dbReference type="PANTHER" id="PTHR24111:SF0">
    <property type="entry name" value="LEUCINE-RICH REPEAT-CONTAINING PROTEIN"/>
    <property type="match status" value="1"/>
</dbReference>
<dbReference type="SUPFAM" id="SSF52047">
    <property type="entry name" value="RNI-like"/>
    <property type="match status" value="1"/>
</dbReference>
<keyword evidence="7" id="KW-0520">NAD</keyword>
<keyword evidence="4" id="KW-0548">Nucleotidyltransferase</keyword>
<keyword evidence="7" id="KW-0521">NADP</keyword>
<dbReference type="EMBL" id="CAJOBS010000198">
    <property type="protein sequence ID" value="CAF4521068.1"/>
    <property type="molecule type" value="Genomic_DNA"/>
</dbReference>
<feature type="compositionally biased region" description="Basic and acidic residues" evidence="8">
    <location>
        <begin position="412"/>
        <end position="424"/>
    </location>
</feature>
<feature type="compositionally biased region" description="Basic and acidic residues" evidence="8">
    <location>
        <begin position="376"/>
        <end position="385"/>
    </location>
</feature>
<feature type="region of interest" description="Disordered" evidence="8">
    <location>
        <begin position="399"/>
        <end position="451"/>
    </location>
</feature>
<accession>A0A820WQ58</accession>